<dbReference type="PANTHER" id="PTHR37984">
    <property type="entry name" value="PROTEIN CBG26694"/>
    <property type="match status" value="1"/>
</dbReference>
<evidence type="ECO:0000256" key="8">
    <source>
        <dbReference type="ARBA" id="ARBA00023268"/>
    </source>
</evidence>
<proteinExistence type="predicted"/>
<dbReference type="FunFam" id="3.10.10.10:FF:000007">
    <property type="entry name" value="Retrovirus-related Pol polyprotein from transposon 17.6-like Protein"/>
    <property type="match status" value="1"/>
</dbReference>
<evidence type="ECO:0000256" key="6">
    <source>
        <dbReference type="ARBA" id="ARBA00022801"/>
    </source>
</evidence>
<keyword evidence="8" id="KW-0511">Multifunctional enzyme</keyword>
<accession>A0A2K3N8H0</accession>
<dbReference type="EMBL" id="ASHM01017645">
    <property type="protein sequence ID" value="PNX99332.1"/>
    <property type="molecule type" value="Genomic_DNA"/>
</dbReference>
<protein>
    <submittedName>
        <fullName evidence="11">Retrotransposon-related protein</fullName>
    </submittedName>
</protein>
<evidence type="ECO:0000313" key="12">
    <source>
        <dbReference type="Proteomes" id="UP000236291"/>
    </source>
</evidence>
<dbReference type="InterPro" id="IPR041577">
    <property type="entry name" value="RT_RNaseH_2"/>
</dbReference>
<sequence length="1084" mass="123062">MAPANTSTSPHGVKHNTEEMTLLQGEIFERLERSEAANDDKFNRIFAALDILIDQTPSKQNHGAGLNNRLPFQVRNVKLEFPRFDGTNVHEWIFRAEQFFDYYETPDPDRLTIASVHLDKDVVPWYQMVQRTTPFQSWIDFTRALELDYGPSIYECPRATLFKLTQTGTVAEYYLKFTSLANRVYGLSNDAMVDCFISGLTDEIRRDVLIHTPTSIVKAVSLAKVYEEKYTTNTKLPQTYQNNQITNKTYAAKPENSTRNSAPILHTPPTRPMHPNQRNPNIKRISPAERQIRRDKGLCYWCDEKFSFTHKCPNRQLMLLQYDDGDTQLFDESPDPPDLTTNSLDTNLPELHLSMNAMKGTNNMGVMRFAGSIGHIDVQILIDGGSSDNFVQPRIAKFLKLPVEPAPIFKVLVGNGEIMTAEGVIKQLPINIQSHKLEVSAYLLPVAGADVILGASWLATLGPHVADYASLTLKFFLNGKFVTLVGDPIARPSPAQFHHLQRFCNTDAIAECFTVQCVKPHESSDIFRELPTDIEPEIALLLHNFHSVFQTPTTLPPTRAHNHAIPLLEGSDPVKVKPYRYPHSQKNQIEVMVQEMLQQGIIQPSTSPFSSPIILVKKKDGTWRFCTDYRALNAITVKDSFPIPTVDELLDELFGAKHFSKLDLRSGYHQILLQPEDRYKTAFRTHQGHYEWLVMPFGLTNAPATFQSLMNTIFQTVLRKYVLVFFDDILIYSKTWQEHLEHLSAVLQVLQDNQLFVKLSKCSFGVSEIEYLGHTVNGNGVSMDKEKVQAVLDWPTPKNVKQLRGFLGLTGYYRRFIKAYAKIASPLTDLLKKEAYDWTVQAESAFLQLKDAMTTAPVLALPNFEKPFILETDASGTGIGAVLHQDGHPIAYFSKKLVPRNQKKSAYFREMLAIAEAIAKFRHYLLGHKFIIRTDQKSLRNLMEQTLQTPDQQDWLHKFLGYDFSIEYKPGKDNIAADALSRVMTIAWSEPQYDILQQIKAAQKQDTTLIEITQKCVQSNQDDSHYTVKGGHAGITRTLARVKAQFYWLATTITYSITGMGGYCYGLHYWVTFLSRVHSNLGSS</sequence>
<keyword evidence="2" id="KW-0808">Transferase</keyword>
<reference evidence="11 12" key="1">
    <citation type="journal article" date="2014" name="Am. J. Bot.">
        <title>Genome assembly and annotation for red clover (Trifolium pratense; Fabaceae).</title>
        <authorList>
            <person name="Istvanek J."/>
            <person name="Jaros M."/>
            <person name="Krenek A."/>
            <person name="Repkova J."/>
        </authorList>
    </citation>
    <scope>NUCLEOTIDE SEQUENCE [LARGE SCALE GENOMIC DNA]</scope>
    <source>
        <strain evidence="12">cv. Tatra</strain>
        <tissue evidence="11">Young leaves</tissue>
    </source>
</reference>
<dbReference type="PROSITE" id="PS50878">
    <property type="entry name" value="RT_POL"/>
    <property type="match status" value="1"/>
</dbReference>
<dbReference type="Proteomes" id="UP000236291">
    <property type="component" value="Unassembled WGS sequence"/>
</dbReference>
<dbReference type="Pfam" id="PF00078">
    <property type="entry name" value="RVT_1"/>
    <property type="match status" value="1"/>
</dbReference>
<name>A0A2K3N8H0_TRIPR</name>
<dbReference type="InterPro" id="IPR050951">
    <property type="entry name" value="Retrovirus_Pol_polyprotein"/>
</dbReference>
<keyword evidence="6" id="KW-0378">Hydrolase</keyword>
<evidence type="ECO:0000256" key="7">
    <source>
        <dbReference type="ARBA" id="ARBA00022918"/>
    </source>
</evidence>
<comment type="caution">
    <text evidence="11">The sequence shown here is derived from an EMBL/GenBank/DDBJ whole genome shotgun (WGS) entry which is preliminary data.</text>
</comment>
<dbReference type="Gene3D" id="3.10.20.370">
    <property type="match status" value="1"/>
</dbReference>
<reference evidence="11 12" key="2">
    <citation type="journal article" date="2017" name="Front. Plant Sci.">
        <title>Gene Classification and Mining of Molecular Markers Useful in Red Clover (Trifolium pratense) Breeding.</title>
        <authorList>
            <person name="Istvanek J."/>
            <person name="Dluhosova J."/>
            <person name="Dluhos P."/>
            <person name="Patkova L."/>
            <person name="Nedelnik J."/>
            <person name="Repkova J."/>
        </authorList>
    </citation>
    <scope>NUCLEOTIDE SEQUENCE [LARGE SCALE GENOMIC DNA]</scope>
    <source>
        <strain evidence="12">cv. Tatra</strain>
        <tissue evidence="11">Young leaves</tissue>
    </source>
</reference>
<keyword evidence="5" id="KW-0255">Endonuclease</keyword>
<dbReference type="InterPro" id="IPR021109">
    <property type="entry name" value="Peptidase_aspartic_dom_sf"/>
</dbReference>
<dbReference type="InterPro" id="IPR005162">
    <property type="entry name" value="Retrotrans_gag_dom"/>
</dbReference>
<keyword evidence="7" id="KW-0695">RNA-directed DNA polymerase</keyword>
<dbReference type="Pfam" id="PF17919">
    <property type="entry name" value="RT_RNaseH_2"/>
    <property type="match status" value="1"/>
</dbReference>
<dbReference type="FunFam" id="3.10.20.370:FF:000001">
    <property type="entry name" value="Retrovirus-related Pol polyprotein from transposon 17.6-like protein"/>
    <property type="match status" value="1"/>
</dbReference>
<dbReference type="Gene3D" id="2.40.70.10">
    <property type="entry name" value="Acid Proteases"/>
    <property type="match status" value="1"/>
</dbReference>
<feature type="compositionally biased region" description="Polar residues" evidence="9">
    <location>
        <begin position="252"/>
        <end position="261"/>
    </location>
</feature>
<feature type="region of interest" description="Disordered" evidence="9">
    <location>
        <begin position="252"/>
        <end position="281"/>
    </location>
</feature>
<dbReference type="InterPro" id="IPR043502">
    <property type="entry name" value="DNA/RNA_pol_sf"/>
</dbReference>
<dbReference type="GO" id="GO:0004519">
    <property type="term" value="F:endonuclease activity"/>
    <property type="evidence" value="ECO:0007669"/>
    <property type="project" value="UniProtKB-KW"/>
</dbReference>
<dbReference type="CDD" id="cd09274">
    <property type="entry name" value="RNase_HI_RT_Ty3"/>
    <property type="match status" value="1"/>
</dbReference>
<evidence type="ECO:0000256" key="5">
    <source>
        <dbReference type="ARBA" id="ARBA00022759"/>
    </source>
</evidence>
<evidence type="ECO:0000259" key="10">
    <source>
        <dbReference type="PROSITE" id="PS50878"/>
    </source>
</evidence>
<dbReference type="CDD" id="cd01647">
    <property type="entry name" value="RT_LTR"/>
    <property type="match status" value="1"/>
</dbReference>
<dbReference type="InterPro" id="IPR043128">
    <property type="entry name" value="Rev_trsase/Diguanyl_cyclase"/>
</dbReference>
<evidence type="ECO:0000256" key="9">
    <source>
        <dbReference type="SAM" id="MobiDB-lite"/>
    </source>
</evidence>
<dbReference type="SUPFAM" id="SSF50630">
    <property type="entry name" value="Acid proteases"/>
    <property type="match status" value="1"/>
</dbReference>
<evidence type="ECO:0000256" key="3">
    <source>
        <dbReference type="ARBA" id="ARBA00022695"/>
    </source>
</evidence>
<dbReference type="InterPro" id="IPR000477">
    <property type="entry name" value="RT_dom"/>
</dbReference>
<dbReference type="CDD" id="cd00303">
    <property type="entry name" value="retropepsin_like"/>
    <property type="match status" value="1"/>
</dbReference>
<dbReference type="Gene3D" id="3.30.70.270">
    <property type="match status" value="2"/>
</dbReference>
<dbReference type="Gene3D" id="3.10.10.10">
    <property type="entry name" value="HIV Type 1 Reverse Transcriptase, subunit A, domain 1"/>
    <property type="match status" value="1"/>
</dbReference>
<dbReference type="GO" id="GO:0006508">
    <property type="term" value="P:proteolysis"/>
    <property type="evidence" value="ECO:0007669"/>
    <property type="project" value="UniProtKB-KW"/>
</dbReference>
<evidence type="ECO:0000256" key="4">
    <source>
        <dbReference type="ARBA" id="ARBA00022722"/>
    </source>
</evidence>
<dbReference type="FunFam" id="3.30.70.270:FF:000020">
    <property type="entry name" value="Transposon Tf2-6 polyprotein-like Protein"/>
    <property type="match status" value="1"/>
</dbReference>
<evidence type="ECO:0000256" key="1">
    <source>
        <dbReference type="ARBA" id="ARBA00022670"/>
    </source>
</evidence>
<keyword evidence="1" id="KW-0645">Protease</keyword>
<dbReference type="PANTHER" id="PTHR37984:SF5">
    <property type="entry name" value="PROTEIN NYNRIN-LIKE"/>
    <property type="match status" value="1"/>
</dbReference>
<dbReference type="SUPFAM" id="SSF56672">
    <property type="entry name" value="DNA/RNA polymerases"/>
    <property type="match status" value="1"/>
</dbReference>
<dbReference type="GO" id="GO:0003964">
    <property type="term" value="F:RNA-directed DNA polymerase activity"/>
    <property type="evidence" value="ECO:0007669"/>
    <property type="project" value="UniProtKB-KW"/>
</dbReference>
<dbReference type="Pfam" id="PF03732">
    <property type="entry name" value="Retrotrans_gag"/>
    <property type="match status" value="1"/>
</dbReference>
<organism evidence="11 12">
    <name type="scientific">Trifolium pratense</name>
    <name type="common">Red clover</name>
    <dbReference type="NCBI Taxonomy" id="57577"/>
    <lineage>
        <taxon>Eukaryota</taxon>
        <taxon>Viridiplantae</taxon>
        <taxon>Streptophyta</taxon>
        <taxon>Embryophyta</taxon>
        <taxon>Tracheophyta</taxon>
        <taxon>Spermatophyta</taxon>
        <taxon>Magnoliopsida</taxon>
        <taxon>eudicotyledons</taxon>
        <taxon>Gunneridae</taxon>
        <taxon>Pentapetalae</taxon>
        <taxon>rosids</taxon>
        <taxon>fabids</taxon>
        <taxon>Fabales</taxon>
        <taxon>Fabaceae</taxon>
        <taxon>Papilionoideae</taxon>
        <taxon>50 kb inversion clade</taxon>
        <taxon>NPAAA clade</taxon>
        <taxon>Hologalegina</taxon>
        <taxon>IRL clade</taxon>
        <taxon>Trifolieae</taxon>
        <taxon>Trifolium</taxon>
    </lineage>
</organism>
<keyword evidence="4" id="KW-0540">Nuclease</keyword>
<dbReference type="Pfam" id="PF08284">
    <property type="entry name" value="RVP_2"/>
    <property type="match status" value="1"/>
</dbReference>
<dbReference type="GO" id="GO:0008233">
    <property type="term" value="F:peptidase activity"/>
    <property type="evidence" value="ECO:0007669"/>
    <property type="project" value="UniProtKB-KW"/>
</dbReference>
<feature type="domain" description="Reverse transcriptase" evidence="10">
    <location>
        <begin position="597"/>
        <end position="776"/>
    </location>
</feature>
<keyword evidence="3" id="KW-0548">Nucleotidyltransferase</keyword>
<gene>
    <name evidence="11" type="ORF">L195_g022597</name>
</gene>
<dbReference type="STRING" id="57577.A0A2K3N8H0"/>
<dbReference type="AlphaFoldDB" id="A0A2K3N8H0"/>
<evidence type="ECO:0000313" key="11">
    <source>
        <dbReference type="EMBL" id="PNX99332.1"/>
    </source>
</evidence>
<evidence type="ECO:0000256" key="2">
    <source>
        <dbReference type="ARBA" id="ARBA00022679"/>
    </source>
</evidence>